<evidence type="ECO:0000256" key="11">
    <source>
        <dbReference type="ARBA" id="ARBA00022840"/>
    </source>
</evidence>
<evidence type="ECO:0000259" key="21">
    <source>
        <dbReference type="PROSITE" id="PS50011"/>
    </source>
</evidence>
<dbReference type="InterPro" id="IPR017441">
    <property type="entry name" value="Protein_kinase_ATP_BS"/>
</dbReference>
<evidence type="ECO:0000256" key="6">
    <source>
        <dbReference type="ARBA" id="ARBA00022679"/>
    </source>
</evidence>
<dbReference type="FunFam" id="3.30.200.20:FF:000542">
    <property type="entry name" value="Receptor-like serine/threonine-protein kinase At4g25390"/>
    <property type="match status" value="1"/>
</dbReference>
<dbReference type="Proteomes" id="UP001140949">
    <property type="component" value="Unassembled WGS sequence"/>
</dbReference>
<dbReference type="InterPro" id="IPR008271">
    <property type="entry name" value="Ser/Thr_kinase_AS"/>
</dbReference>
<dbReference type="PANTHER" id="PTHR47989">
    <property type="entry name" value="OS01G0750732 PROTEIN"/>
    <property type="match status" value="1"/>
</dbReference>
<dbReference type="GO" id="GO:0005524">
    <property type="term" value="F:ATP binding"/>
    <property type="evidence" value="ECO:0007669"/>
    <property type="project" value="UniProtKB-UniRule"/>
</dbReference>
<proteinExistence type="predicted"/>
<evidence type="ECO:0000256" key="15">
    <source>
        <dbReference type="ARBA" id="ARBA00023180"/>
    </source>
</evidence>
<dbReference type="FunFam" id="1.10.510.10:FF:000287">
    <property type="entry name" value="probable LRR receptor-like serine/threonine-protein kinase RKF3"/>
    <property type="match status" value="1"/>
</dbReference>
<keyword evidence="6" id="KW-0808">Transferase</keyword>
<dbReference type="InterPro" id="IPR000719">
    <property type="entry name" value="Prot_kinase_dom"/>
</dbReference>
<dbReference type="AlphaFoldDB" id="A0AAX6F3R7"/>
<dbReference type="Gene3D" id="1.10.510.10">
    <property type="entry name" value="Transferase(Phosphotransferase) domain 1"/>
    <property type="match status" value="1"/>
</dbReference>
<evidence type="ECO:0000256" key="20">
    <source>
        <dbReference type="SAM" id="SignalP"/>
    </source>
</evidence>
<dbReference type="PANTHER" id="PTHR47989:SF62">
    <property type="entry name" value="OS05G0423500 PROTEIN"/>
    <property type="match status" value="1"/>
</dbReference>
<evidence type="ECO:0000256" key="10">
    <source>
        <dbReference type="ARBA" id="ARBA00022777"/>
    </source>
</evidence>
<evidence type="ECO:0000256" key="3">
    <source>
        <dbReference type="ARBA" id="ARBA00012513"/>
    </source>
</evidence>
<reference evidence="22" key="2">
    <citation type="submission" date="2023-04" db="EMBL/GenBank/DDBJ databases">
        <authorList>
            <person name="Bruccoleri R.E."/>
            <person name="Oakeley E.J."/>
            <person name="Faust A.-M."/>
            <person name="Dessus-Babus S."/>
            <person name="Altorfer M."/>
            <person name="Burckhardt D."/>
            <person name="Oertli M."/>
            <person name="Naumann U."/>
            <person name="Petersen F."/>
            <person name="Wong J."/>
        </authorList>
    </citation>
    <scope>NUCLEOTIDE SEQUENCE</scope>
    <source>
        <strain evidence="22">GSM-AAB239-AS_SAM_17_03QT</strain>
        <tissue evidence="22">Leaf</tissue>
    </source>
</reference>
<dbReference type="PROSITE" id="PS00107">
    <property type="entry name" value="PROTEIN_KINASE_ATP"/>
    <property type="match status" value="1"/>
</dbReference>
<evidence type="ECO:0000256" key="13">
    <source>
        <dbReference type="ARBA" id="ARBA00023136"/>
    </source>
</evidence>
<evidence type="ECO:0000256" key="14">
    <source>
        <dbReference type="ARBA" id="ARBA00023170"/>
    </source>
</evidence>
<comment type="catalytic activity">
    <reaction evidence="16">
        <text>L-threonyl-[protein] + ATP = O-phospho-L-threonyl-[protein] + ADP + H(+)</text>
        <dbReference type="Rhea" id="RHEA:46608"/>
        <dbReference type="Rhea" id="RHEA-COMP:11060"/>
        <dbReference type="Rhea" id="RHEA-COMP:11605"/>
        <dbReference type="ChEBI" id="CHEBI:15378"/>
        <dbReference type="ChEBI" id="CHEBI:30013"/>
        <dbReference type="ChEBI" id="CHEBI:30616"/>
        <dbReference type="ChEBI" id="CHEBI:61977"/>
        <dbReference type="ChEBI" id="CHEBI:456216"/>
        <dbReference type="EC" id="2.7.11.1"/>
    </reaction>
</comment>
<dbReference type="SMART" id="SM00220">
    <property type="entry name" value="S_TKc"/>
    <property type="match status" value="1"/>
</dbReference>
<keyword evidence="4" id="KW-1003">Cell membrane</keyword>
<evidence type="ECO:0000256" key="17">
    <source>
        <dbReference type="ARBA" id="ARBA00048679"/>
    </source>
</evidence>
<gene>
    <name evidence="22" type="ORF">M6B38_154965</name>
</gene>
<evidence type="ECO:0000256" key="2">
    <source>
        <dbReference type="ARBA" id="ARBA00004479"/>
    </source>
</evidence>
<reference evidence="22" key="1">
    <citation type="journal article" date="2023" name="GigaByte">
        <title>Genome assembly of the bearded iris, Iris pallida Lam.</title>
        <authorList>
            <person name="Bruccoleri R.E."/>
            <person name="Oakeley E.J."/>
            <person name="Faust A.M.E."/>
            <person name="Altorfer M."/>
            <person name="Dessus-Babus S."/>
            <person name="Burckhardt D."/>
            <person name="Oertli M."/>
            <person name="Naumann U."/>
            <person name="Petersen F."/>
            <person name="Wong J."/>
        </authorList>
    </citation>
    <scope>NUCLEOTIDE SEQUENCE</scope>
    <source>
        <strain evidence="22">GSM-AAB239-AS_SAM_17_03QT</strain>
    </source>
</reference>
<evidence type="ECO:0000256" key="7">
    <source>
        <dbReference type="ARBA" id="ARBA00022692"/>
    </source>
</evidence>
<dbReference type="EC" id="2.7.11.1" evidence="3"/>
<dbReference type="Pfam" id="PF00069">
    <property type="entry name" value="Pkinase"/>
    <property type="match status" value="1"/>
</dbReference>
<feature type="binding site" evidence="18">
    <location>
        <position position="336"/>
    </location>
    <ligand>
        <name>ATP</name>
        <dbReference type="ChEBI" id="CHEBI:30616"/>
    </ligand>
</feature>
<keyword evidence="23" id="KW-1185">Reference proteome</keyword>
<keyword evidence="14" id="KW-0675">Receptor</keyword>
<evidence type="ECO:0000256" key="8">
    <source>
        <dbReference type="ARBA" id="ARBA00022729"/>
    </source>
</evidence>
<dbReference type="GO" id="GO:0005886">
    <property type="term" value="C:plasma membrane"/>
    <property type="evidence" value="ECO:0007669"/>
    <property type="project" value="UniProtKB-SubCell"/>
</dbReference>
<evidence type="ECO:0000256" key="9">
    <source>
        <dbReference type="ARBA" id="ARBA00022741"/>
    </source>
</evidence>
<evidence type="ECO:0000256" key="16">
    <source>
        <dbReference type="ARBA" id="ARBA00047899"/>
    </source>
</evidence>
<keyword evidence="5" id="KW-0723">Serine/threonine-protein kinase</keyword>
<accession>A0AAX6F3R7</accession>
<dbReference type="Gene3D" id="3.30.200.20">
    <property type="entry name" value="Phosphorylase Kinase, domain 1"/>
    <property type="match status" value="1"/>
</dbReference>
<keyword evidence="13 19" id="KW-0472">Membrane</keyword>
<dbReference type="EMBL" id="JANAVB010031819">
    <property type="protein sequence ID" value="KAJ6811057.1"/>
    <property type="molecule type" value="Genomic_DNA"/>
</dbReference>
<feature type="chain" id="PRO_5043825368" description="non-specific serine/threonine protein kinase" evidence="20">
    <location>
        <begin position="22"/>
        <end position="633"/>
    </location>
</feature>
<dbReference type="GO" id="GO:0004674">
    <property type="term" value="F:protein serine/threonine kinase activity"/>
    <property type="evidence" value="ECO:0007669"/>
    <property type="project" value="UniProtKB-KW"/>
</dbReference>
<keyword evidence="7 19" id="KW-0812">Transmembrane</keyword>
<keyword evidence="9 18" id="KW-0547">Nucleotide-binding</keyword>
<keyword evidence="8 20" id="KW-0732">Signal</keyword>
<feature type="transmembrane region" description="Helical" evidence="19">
    <location>
        <begin position="236"/>
        <end position="259"/>
    </location>
</feature>
<evidence type="ECO:0000313" key="22">
    <source>
        <dbReference type="EMBL" id="KAJ6811057.1"/>
    </source>
</evidence>
<comment type="catalytic activity">
    <reaction evidence="17">
        <text>L-seryl-[protein] + ATP = O-phospho-L-seryl-[protein] + ADP + H(+)</text>
        <dbReference type="Rhea" id="RHEA:17989"/>
        <dbReference type="Rhea" id="RHEA-COMP:9863"/>
        <dbReference type="Rhea" id="RHEA-COMP:11604"/>
        <dbReference type="ChEBI" id="CHEBI:15378"/>
        <dbReference type="ChEBI" id="CHEBI:29999"/>
        <dbReference type="ChEBI" id="CHEBI:30616"/>
        <dbReference type="ChEBI" id="CHEBI:83421"/>
        <dbReference type="ChEBI" id="CHEBI:456216"/>
        <dbReference type="EC" id="2.7.11.1"/>
    </reaction>
</comment>
<feature type="domain" description="Protein kinase" evidence="21">
    <location>
        <begin position="307"/>
        <end position="576"/>
    </location>
</feature>
<dbReference type="PROSITE" id="PS00108">
    <property type="entry name" value="PROTEIN_KINASE_ST"/>
    <property type="match status" value="1"/>
</dbReference>
<dbReference type="CDD" id="cd14066">
    <property type="entry name" value="STKc_IRAK"/>
    <property type="match status" value="1"/>
</dbReference>
<keyword evidence="12 19" id="KW-1133">Transmembrane helix</keyword>
<dbReference type="Pfam" id="PF19160">
    <property type="entry name" value="SPARK"/>
    <property type="match status" value="1"/>
</dbReference>
<evidence type="ECO:0000256" key="5">
    <source>
        <dbReference type="ARBA" id="ARBA00022527"/>
    </source>
</evidence>
<name>A0AAX6F3R7_IRIPA</name>
<feature type="signal peptide" evidence="20">
    <location>
        <begin position="1"/>
        <end position="21"/>
    </location>
</feature>
<dbReference type="InterPro" id="IPR043891">
    <property type="entry name" value="SPARK"/>
</dbReference>
<evidence type="ECO:0000256" key="19">
    <source>
        <dbReference type="SAM" id="Phobius"/>
    </source>
</evidence>
<keyword evidence="11 18" id="KW-0067">ATP-binding</keyword>
<keyword evidence="10" id="KW-0418">Kinase</keyword>
<dbReference type="SUPFAM" id="SSF56112">
    <property type="entry name" value="Protein kinase-like (PK-like)"/>
    <property type="match status" value="1"/>
</dbReference>
<comment type="caution">
    <text evidence="22">The sequence shown here is derived from an EMBL/GenBank/DDBJ whole genome shotgun (WGS) entry which is preliminary data.</text>
</comment>
<comment type="subcellular location">
    <subcellularLocation>
        <location evidence="1">Cell membrane</location>
        <topology evidence="1">Single-pass membrane protein</topology>
    </subcellularLocation>
    <subcellularLocation>
        <location evidence="2">Membrane</location>
        <topology evidence="2">Single-pass type I membrane protein</topology>
    </subcellularLocation>
</comment>
<evidence type="ECO:0000256" key="12">
    <source>
        <dbReference type="ARBA" id="ARBA00022989"/>
    </source>
</evidence>
<organism evidence="22 23">
    <name type="scientific">Iris pallida</name>
    <name type="common">Sweet iris</name>
    <dbReference type="NCBI Taxonomy" id="29817"/>
    <lineage>
        <taxon>Eukaryota</taxon>
        <taxon>Viridiplantae</taxon>
        <taxon>Streptophyta</taxon>
        <taxon>Embryophyta</taxon>
        <taxon>Tracheophyta</taxon>
        <taxon>Spermatophyta</taxon>
        <taxon>Magnoliopsida</taxon>
        <taxon>Liliopsida</taxon>
        <taxon>Asparagales</taxon>
        <taxon>Iridaceae</taxon>
        <taxon>Iridoideae</taxon>
        <taxon>Irideae</taxon>
        <taxon>Iris</taxon>
    </lineage>
</organism>
<dbReference type="InterPro" id="IPR011009">
    <property type="entry name" value="Kinase-like_dom_sf"/>
</dbReference>
<sequence length="633" mass="68462">MATQAMFFILTILTVLSAAAATTAAAAAATCPMNLDYVTALPWNHTPCLPSANGGNLTSCCQSLLSLYGVALARRLRDTSRFRLPDVATSAACLSALQSRLSSLSLPSHLVPACFDSPDRFVITPAYCDGILDLRDWTARLGSKSSALNSSCDGDLTDLTQCNSCLSAGLQLANDLTALDGNISVSTQCFYMVVVYASGVANSFPPEDPRSASCIFGLEISAPAPPPPARSSTAHAAAVAGSAAASAVLFLCFLGFYLWRRRYIKRRRESLEMASQQGGRTPRSFARPNTGAIWYSFKELDKATGSFSQKNLIGHGGFGVVYKGVLADGSEVAVKKVLESDFQDEEFRNEVEIISSLRHRNLVPLRGCCIADGVGGKEEEDGTQRFLVYEFMPMGNLHSHIFGNKSPLSWPQRKNIILDVARGLAYLHYGIKPAIYHRDIKATNILLDEEMRARVADFGLAKQTREGQSHLTTRVAGTHGYLAPEYALYGQLTEKSDVYSFGVVVLEIMSGRKALDMSASSSVVLITDWAWALAKAGRAEEVLEESIRTDGEGRPGPRGVMERFVMVGILCAHVMVALRPTISEALRMLEGDIDVPAVPDRPMPLGHLYMEGHTFSASPSLSGFCINSGEMLR</sequence>
<evidence type="ECO:0000256" key="4">
    <source>
        <dbReference type="ARBA" id="ARBA00022475"/>
    </source>
</evidence>
<evidence type="ECO:0000256" key="1">
    <source>
        <dbReference type="ARBA" id="ARBA00004162"/>
    </source>
</evidence>
<evidence type="ECO:0000313" key="23">
    <source>
        <dbReference type="Proteomes" id="UP001140949"/>
    </source>
</evidence>
<keyword evidence="15" id="KW-0325">Glycoprotein</keyword>
<evidence type="ECO:0000256" key="18">
    <source>
        <dbReference type="PROSITE-ProRule" id="PRU10141"/>
    </source>
</evidence>
<dbReference type="PROSITE" id="PS50011">
    <property type="entry name" value="PROTEIN_KINASE_DOM"/>
    <property type="match status" value="1"/>
</dbReference>
<protein>
    <recommendedName>
        <fullName evidence="3">non-specific serine/threonine protein kinase</fullName>
        <ecNumber evidence="3">2.7.11.1</ecNumber>
    </recommendedName>
</protein>